<evidence type="ECO:0000313" key="1">
    <source>
        <dbReference type="EMBL" id="EMB14435.1"/>
    </source>
</evidence>
<organism evidence="1 2">
    <name type="scientific">Rhodopirellula europaea 6C</name>
    <dbReference type="NCBI Taxonomy" id="1263867"/>
    <lineage>
        <taxon>Bacteria</taxon>
        <taxon>Pseudomonadati</taxon>
        <taxon>Planctomycetota</taxon>
        <taxon>Planctomycetia</taxon>
        <taxon>Pirellulales</taxon>
        <taxon>Pirellulaceae</taxon>
        <taxon>Rhodopirellula</taxon>
    </lineage>
</organism>
<keyword evidence="2" id="KW-1185">Reference proteome</keyword>
<name>M2AC73_9BACT</name>
<proteinExistence type="predicted"/>
<gene>
    <name evidence="1" type="ORF">RE6C_04857</name>
</gene>
<accession>M2AC73</accession>
<reference evidence="1" key="1">
    <citation type="submission" date="2012-11" db="EMBL/GenBank/DDBJ databases">
        <title>Permanent draft genomes of Rhodopirellula europaea strain SH398 and 6C.</title>
        <authorList>
            <person name="Richter M."/>
            <person name="Richter-Heitmann T."/>
            <person name="Frank C."/>
            <person name="Harder J."/>
            <person name="Glockner F.O."/>
        </authorList>
    </citation>
    <scope>NUCLEOTIDE SEQUENCE</scope>
    <source>
        <strain evidence="1">6C</strain>
    </source>
</reference>
<comment type="caution">
    <text evidence="1">The sequence shown here is derived from an EMBL/GenBank/DDBJ whole genome shotgun (WGS) entry which is preliminary data.</text>
</comment>
<dbReference type="AlphaFoldDB" id="M2AC73"/>
<sequence length="35" mass="4213">MIHREQSLSANRLLESRVFRVNINQHSQKNFPKSF</sequence>
<protein>
    <submittedName>
        <fullName evidence="1">Uncharacterized protein</fullName>
    </submittedName>
</protein>
<evidence type="ECO:0000313" key="2">
    <source>
        <dbReference type="Proteomes" id="UP000011529"/>
    </source>
</evidence>
<reference evidence="1" key="2">
    <citation type="journal article" date="2013" name="Mar. Genomics">
        <title>Expression of sulfatases in Rhodopirellula baltica and the diversity of sulfatases in the genus Rhodopirellula.</title>
        <authorList>
            <person name="Wegner C.E."/>
            <person name="Richter-Heitmann T."/>
            <person name="Klindworth A."/>
            <person name="Klockow C."/>
            <person name="Richter M."/>
            <person name="Achstetter T."/>
            <person name="Glockner F.O."/>
            <person name="Harder J."/>
        </authorList>
    </citation>
    <scope>NUCLEOTIDE SEQUENCE [LARGE SCALE GENOMIC DNA]</scope>
    <source>
        <strain evidence="1">6C</strain>
    </source>
</reference>
<dbReference type="EMBL" id="ANMO01000216">
    <property type="protein sequence ID" value="EMB14435.1"/>
    <property type="molecule type" value="Genomic_DNA"/>
</dbReference>
<dbReference type="Proteomes" id="UP000011529">
    <property type="component" value="Unassembled WGS sequence"/>
</dbReference>